<dbReference type="Pfam" id="PF16225">
    <property type="entry name" value="DUF4884"/>
    <property type="match status" value="1"/>
</dbReference>
<dbReference type="Proteomes" id="UP000255233">
    <property type="component" value="Unassembled WGS sequence"/>
</dbReference>
<keyword evidence="2" id="KW-1185">Reference proteome</keyword>
<dbReference type="PROSITE" id="PS51257">
    <property type="entry name" value="PROKAR_LIPOPROTEIN"/>
    <property type="match status" value="1"/>
</dbReference>
<protein>
    <recommendedName>
        <fullName evidence="3">DUF4884 domain-containing protein</fullName>
    </recommendedName>
</protein>
<sequence length="85" mass="9713">MKKALLIILAAGLLGCVKSGKVMRPNDGNRNYSPKFLFEVDGVRVYRFYDGGRYIYFTNSTGRVSYTISRRGDIRHVETLCNNMK</sequence>
<dbReference type="RefSeq" id="WP_027290376.1">
    <property type="nucleotide sequence ID" value="NZ_UGVL01000001.1"/>
</dbReference>
<name>A0A379MQ65_9BACT</name>
<evidence type="ECO:0000313" key="1">
    <source>
        <dbReference type="EMBL" id="SUE33653.1"/>
    </source>
</evidence>
<organism evidence="1 2">
    <name type="scientific">Rikenella microfusus</name>
    <dbReference type="NCBI Taxonomy" id="28139"/>
    <lineage>
        <taxon>Bacteria</taxon>
        <taxon>Pseudomonadati</taxon>
        <taxon>Bacteroidota</taxon>
        <taxon>Bacteroidia</taxon>
        <taxon>Bacteroidales</taxon>
        <taxon>Rikenellaceae</taxon>
        <taxon>Rikenella</taxon>
    </lineage>
</organism>
<dbReference type="InterPro" id="IPR032618">
    <property type="entry name" value="DUF4884"/>
</dbReference>
<evidence type="ECO:0000313" key="2">
    <source>
        <dbReference type="Proteomes" id="UP000255233"/>
    </source>
</evidence>
<evidence type="ECO:0008006" key="3">
    <source>
        <dbReference type="Google" id="ProtNLM"/>
    </source>
</evidence>
<reference evidence="1 2" key="1">
    <citation type="submission" date="2018-06" db="EMBL/GenBank/DDBJ databases">
        <authorList>
            <consortium name="Pathogen Informatics"/>
            <person name="Doyle S."/>
        </authorList>
    </citation>
    <scope>NUCLEOTIDE SEQUENCE [LARGE SCALE GENOMIC DNA]</scope>
    <source>
        <strain evidence="1 2">NCTC11190</strain>
    </source>
</reference>
<proteinExistence type="predicted"/>
<dbReference type="OrthoDB" id="680575at2"/>
<dbReference type="EMBL" id="UGVL01000001">
    <property type="protein sequence ID" value="SUE33653.1"/>
    <property type="molecule type" value="Genomic_DNA"/>
</dbReference>
<dbReference type="AlphaFoldDB" id="A0A379MQ65"/>
<gene>
    <name evidence="1" type="ORF">NCTC11190_00863</name>
</gene>
<dbReference type="STRING" id="880526.GCA_000427365_00584"/>
<accession>A0A379MQ65</accession>